<name>A0A9D2F5D0_9FIRM</name>
<keyword evidence="2" id="KW-0472">Membrane</keyword>
<feature type="region of interest" description="Disordered" evidence="1">
    <location>
        <begin position="61"/>
        <end position="112"/>
    </location>
</feature>
<evidence type="ECO:0000256" key="2">
    <source>
        <dbReference type="SAM" id="Phobius"/>
    </source>
</evidence>
<reference evidence="3" key="2">
    <citation type="submission" date="2021-04" db="EMBL/GenBank/DDBJ databases">
        <authorList>
            <person name="Gilroy R."/>
        </authorList>
    </citation>
    <scope>NUCLEOTIDE SEQUENCE</scope>
    <source>
        <strain evidence="3">3436</strain>
    </source>
</reference>
<protein>
    <submittedName>
        <fullName evidence="3">Zinc ribbon domain-containing protein</fullName>
    </submittedName>
</protein>
<keyword evidence="2" id="KW-1133">Transmembrane helix</keyword>
<feature type="transmembrane region" description="Helical" evidence="2">
    <location>
        <begin position="44"/>
        <end position="61"/>
    </location>
</feature>
<accession>A0A9D2F5D0</accession>
<proteinExistence type="predicted"/>
<gene>
    <name evidence="3" type="ORF">H9810_11255</name>
</gene>
<feature type="compositionally biased region" description="Polar residues" evidence="1">
    <location>
        <begin position="69"/>
        <end position="83"/>
    </location>
</feature>
<evidence type="ECO:0000313" key="4">
    <source>
        <dbReference type="Proteomes" id="UP000824031"/>
    </source>
</evidence>
<dbReference type="EMBL" id="DXBO01000166">
    <property type="protein sequence ID" value="HIZ49286.1"/>
    <property type="molecule type" value="Genomic_DNA"/>
</dbReference>
<evidence type="ECO:0000256" key="1">
    <source>
        <dbReference type="SAM" id="MobiDB-lite"/>
    </source>
</evidence>
<sequence length="262" mass="28168">METNQQETIGSIQNKQCKHCKMEIPKDAKVCPHCRKKQGGKGKWIIIGVVVVLILLGAAGGDSGKSESPDITETVNAESTGTETVPEAVSDSAPEQEAEPEPTQSPEPTRYKSGMYLVGTDMPAGEYAVFAERSLGYMEVASDSSGNFESILCNANFSYNTIVTLEDGRYFSMTGAYAVPMEEAQIDTTGSGMFKVGVNIPAGEYKIVVDEDAAMGLGYLEVASDSSHDFASLRTNDNIESSAYISVNEGEYLTLNECHIEP</sequence>
<organism evidence="3 4">
    <name type="scientific">Candidatus Gemmiger excrementavium</name>
    <dbReference type="NCBI Taxonomy" id="2838608"/>
    <lineage>
        <taxon>Bacteria</taxon>
        <taxon>Bacillati</taxon>
        <taxon>Bacillota</taxon>
        <taxon>Clostridia</taxon>
        <taxon>Eubacteriales</taxon>
        <taxon>Gemmiger</taxon>
    </lineage>
</organism>
<evidence type="ECO:0000313" key="3">
    <source>
        <dbReference type="EMBL" id="HIZ49286.1"/>
    </source>
</evidence>
<dbReference type="AlphaFoldDB" id="A0A9D2F5D0"/>
<dbReference type="Proteomes" id="UP000824031">
    <property type="component" value="Unassembled WGS sequence"/>
</dbReference>
<comment type="caution">
    <text evidence="3">The sequence shown here is derived from an EMBL/GenBank/DDBJ whole genome shotgun (WGS) entry which is preliminary data.</text>
</comment>
<keyword evidence="2" id="KW-0812">Transmembrane</keyword>
<reference evidence="3" key="1">
    <citation type="journal article" date="2021" name="PeerJ">
        <title>Extensive microbial diversity within the chicken gut microbiome revealed by metagenomics and culture.</title>
        <authorList>
            <person name="Gilroy R."/>
            <person name="Ravi A."/>
            <person name="Getino M."/>
            <person name="Pursley I."/>
            <person name="Horton D.L."/>
            <person name="Alikhan N.F."/>
            <person name="Baker D."/>
            <person name="Gharbi K."/>
            <person name="Hall N."/>
            <person name="Watson M."/>
            <person name="Adriaenssens E.M."/>
            <person name="Foster-Nyarko E."/>
            <person name="Jarju S."/>
            <person name="Secka A."/>
            <person name="Antonio M."/>
            <person name="Oren A."/>
            <person name="Chaudhuri R.R."/>
            <person name="La Ragione R."/>
            <person name="Hildebrand F."/>
            <person name="Pallen M.J."/>
        </authorList>
    </citation>
    <scope>NUCLEOTIDE SEQUENCE</scope>
    <source>
        <strain evidence="3">3436</strain>
    </source>
</reference>